<dbReference type="EC" id="2.3.2.27" evidence="2"/>
<dbReference type="GeneID" id="113866628"/>
<keyword evidence="3" id="KW-0808">Transferase</keyword>
<evidence type="ECO:0000256" key="8">
    <source>
        <dbReference type="PROSITE-ProRule" id="PRU00175"/>
    </source>
</evidence>
<evidence type="ECO:0000256" key="2">
    <source>
        <dbReference type="ARBA" id="ARBA00012483"/>
    </source>
</evidence>
<name>A0A8B8LLV4_ABRPR</name>
<dbReference type="GO" id="GO:0008270">
    <property type="term" value="F:zinc ion binding"/>
    <property type="evidence" value="ECO:0007669"/>
    <property type="project" value="UniProtKB-KW"/>
</dbReference>
<dbReference type="GO" id="GO:0005634">
    <property type="term" value="C:nucleus"/>
    <property type="evidence" value="ECO:0007669"/>
    <property type="project" value="TreeGrafter"/>
</dbReference>
<comment type="catalytic activity">
    <reaction evidence="1">
        <text>S-ubiquitinyl-[E2 ubiquitin-conjugating enzyme]-L-cysteine + [acceptor protein]-L-lysine = [E2 ubiquitin-conjugating enzyme]-L-cysteine + N(6)-ubiquitinyl-[acceptor protein]-L-lysine.</text>
        <dbReference type="EC" id="2.3.2.27"/>
    </reaction>
</comment>
<keyword evidence="4" id="KW-0479">Metal-binding</keyword>
<dbReference type="InterPro" id="IPR045191">
    <property type="entry name" value="MBR1/2-like"/>
</dbReference>
<reference evidence="11" key="1">
    <citation type="journal article" date="2019" name="Toxins">
        <title>Detection of Abrin-Like and Prepropulchellin-Like Toxin Genes and Transcripts Using Whole Genome Sequencing and Full-Length Transcript Sequencing of Abrus precatorius.</title>
        <authorList>
            <person name="Hovde B.T."/>
            <person name="Daligault H.E."/>
            <person name="Hanschen E.R."/>
            <person name="Kunde Y.A."/>
            <person name="Johnson M.B."/>
            <person name="Starkenburg S.R."/>
            <person name="Johnson S.L."/>
        </authorList>
    </citation>
    <scope>NUCLEOTIDE SEQUENCE [LARGE SCALE GENOMIC DNA]</scope>
</reference>
<gene>
    <name evidence="12" type="primary">LOC113866628</name>
</gene>
<protein>
    <recommendedName>
        <fullName evidence="2">RING-type E3 ubiquitin transferase</fullName>
        <ecNumber evidence="2">2.3.2.27</ecNumber>
    </recommendedName>
</protein>
<dbReference type="SUPFAM" id="SSF57850">
    <property type="entry name" value="RING/U-box"/>
    <property type="match status" value="1"/>
</dbReference>
<evidence type="ECO:0000256" key="5">
    <source>
        <dbReference type="ARBA" id="ARBA00022771"/>
    </source>
</evidence>
<evidence type="ECO:0000256" key="6">
    <source>
        <dbReference type="ARBA" id="ARBA00022786"/>
    </source>
</evidence>
<dbReference type="AlphaFoldDB" id="A0A8B8LLV4"/>
<dbReference type="OrthoDB" id="8062037at2759"/>
<dbReference type="PANTHER" id="PTHR22937">
    <property type="entry name" value="E3 UBIQUITIN-PROTEIN LIGASE RNF165"/>
    <property type="match status" value="1"/>
</dbReference>
<dbReference type="PANTHER" id="PTHR22937:SF222">
    <property type="entry name" value="RING-TYPE E3 UBIQUITIN TRANSFERASE"/>
    <property type="match status" value="1"/>
</dbReference>
<keyword evidence="7" id="KW-0862">Zinc</keyword>
<proteinExistence type="predicted"/>
<feature type="region of interest" description="Disordered" evidence="9">
    <location>
        <begin position="126"/>
        <end position="147"/>
    </location>
</feature>
<keyword evidence="6" id="KW-0833">Ubl conjugation pathway</keyword>
<dbReference type="InterPro" id="IPR001841">
    <property type="entry name" value="Znf_RING"/>
</dbReference>
<dbReference type="Proteomes" id="UP000694853">
    <property type="component" value="Unplaced"/>
</dbReference>
<feature type="compositionally biased region" description="Basic and acidic residues" evidence="9">
    <location>
        <begin position="9"/>
        <end position="18"/>
    </location>
</feature>
<sequence>MARQMHHPPRSESTRTRDTNIAQSNLDTMVSRSENTMNVDSHYLLAHDNVMMHGIHSQYDRHMGAPAAASTYCRDMNPSSSTAVSRNPRTADQLLSGSSTFTVPGTCKNSVGTRANNQHFNVCSSTGPRNARHAENGIPLPPRSSSWRRSDEPLLVHDHGIPLPRHSSSWVRSDEPLMVHEHDHGIPLPRHSSSWGRSDEPLMVHDHGIPLPSHSSSWGRSDEPLMMHDYGIPLPSHSSSWGRSDEPLMVHDHHGIPLPPHSSSWRISDEPLVVHDHGIPLPPDESLMVHDHGIPLPPHSGSWGRSDDPLMVHDHGIPLPSHSSSWRRSDEPLTVYDHNHSITGNYSGLHLNPPPLPRLAQQLNSNNNIGHSLAWNQSLPILFLQVPNANGHSLENTNMGLQRYQDTSSIGNGLRFPYPAPVNPHYCTFDYQMQPVQERRGHSVNLHPPPVTAASRRVPTNPLSSAQIPIQNVSRAQRMTAQILPPRLQNLPPRLQTLPPMVFLQIEDIAMLVDHHSDMRLDTEHMSYEELLALGEQIGNGNTGLSEETITNQIKTRTYLLPINSEEADSDEQEADICVICQDEYKNQDTIGILQCGHEYHSDCIRNWLVVKNVCPICKSEALTPLEKEGV</sequence>
<feature type="domain" description="RING-type" evidence="10">
    <location>
        <begin position="578"/>
        <end position="619"/>
    </location>
</feature>
<organism evidence="11 12">
    <name type="scientific">Abrus precatorius</name>
    <name type="common">Indian licorice</name>
    <name type="synonym">Glycine abrus</name>
    <dbReference type="NCBI Taxonomy" id="3816"/>
    <lineage>
        <taxon>Eukaryota</taxon>
        <taxon>Viridiplantae</taxon>
        <taxon>Streptophyta</taxon>
        <taxon>Embryophyta</taxon>
        <taxon>Tracheophyta</taxon>
        <taxon>Spermatophyta</taxon>
        <taxon>Magnoliopsida</taxon>
        <taxon>eudicotyledons</taxon>
        <taxon>Gunneridae</taxon>
        <taxon>Pentapetalae</taxon>
        <taxon>rosids</taxon>
        <taxon>fabids</taxon>
        <taxon>Fabales</taxon>
        <taxon>Fabaceae</taxon>
        <taxon>Papilionoideae</taxon>
        <taxon>50 kb inversion clade</taxon>
        <taxon>NPAAA clade</taxon>
        <taxon>indigoferoid/millettioid clade</taxon>
        <taxon>Abreae</taxon>
        <taxon>Abrus</taxon>
    </lineage>
</organism>
<dbReference type="Pfam" id="PF13639">
    <property type="entry name" value="zf-RING_2"/>
    <property type="match status" value="1"/>
</dbReference>
<accession>A0A8B8LLV4</accession>
<evidence type="ECO:0000256" key="9">
    <source>
        <dbReference type="SAM" id="MobiDB-lite"/>
    </source>
</evidence>
<dbReference type="SMART" id="SM00184">
    <property type="entry name" value="RING"/>
    <property type="match status" value="1"/>
</dbReference>
<dbReference type="PROSITE" id="PS50089">
    <property type="entry name" value="ZF_RING_2"/>
    <property type="match status" value="1"/>
</dbReference>
<keyword evidence="11" id="KW-1185">Reference proteome</keyword>
<keyword evidence="5 8" id="KW-0863">Zinc-finger</keyword>
<reference evidence="12" key="2">
    <citation type="submission" date="2025-08" db="UniProtKB">
        <authorList>
            <consortium name="RefSeq"/>
        </authorList>
    </citation>
    <scope>IDENTIFICATION</scope>
    <source>
        <tissue evidence="12">Young leaves</tissue>
    </source>
</reference>
<dbReference type="Gene3D" id="3.30.40.10">
    <property type="entry name" value="Zinc/RING finger domain, C3HC4 (zinc finger)"/>
    <property type="match status" value="1"/>
</dbReference>
<dbReference type="GO" id="GO:0061630">
    <property type="term" value="F:ubiquitin protein ligase activity"/>
    <property type="evidence" value="ECO:0007669"/>
    <property type="project" value="UniProtKB-EC"/>
</dbReference>
<feature type="region of interest" description="Disordered" evidence="9">
    <location>
        <begin position="1"/>
        <end position="20"/>
    </location>
</feature>
<dbReference type="InterPro" id="IPR013083">
    <property type="entry name" value="Znf_RING/FYVE/PHD"/>
</dbReference>
<dbReference type="RefSeq" id="XP_027357245.1">
    <property type="nucleotide sequence ID" value="XM_027501444.1"/>
</dbReference>
<dbReference type="KEGG" id="aprc:113866628"/>
<evidence type="ECO:0000313" key="12">
    <source>
        <dbReference type="RefSeq" id="XP_027357245.1"/>
    </source>
</evidence>
<evidence type="ECO:0000256" key="1">
    <source>
        <dbReference type="ARBA" id="ARBA00000900"/>
    </source>
</evidence>
<evidence type="ECO:0000256" key="4">
    <source>
        <dbReference type="ARBA" id="ARBA00022723"/>
    </source>
</evidence>
<evidence type="ECO:0000313" key="11">
    <source>
        <dbReference type="Proteomes" id="UP000694853"/>
    </source>
</evidence>
<evidence type="ECO:0000256" key="3">
    <source>
        <dbReference type="ARBA" id="ARBA00022679"/>
    </source>
</evidence>
<evidence type="ECO:0000256" key="7">
    <source>
        <dbReference type="ARBA" id="ARBA00022833"/>
    </source>
</evidence>
<evidence type="ECO:0000259" key="10">
    <source>
        <dbReference type="PROSITE" id="PS50089"/>
    </source>
</evidence>